<dbReference type="InterPro" id="IPR019734">
    <property type="entry name" value="TPR_rpt"/>
</dbReference>
<feature type="signal peptide" evidence="2">
    <location>
        <begin position="1"/>
        <end position="20"/>
    </location>
</feature>
<dbReference type="SMART" id="SM00028">
    <property type="entry name" value="TPR"/>
    <property type="match status" value="4"/>
</dbReference>
<keyword evidence="1" id="KW-0802">TPR repeat</keyword>
<accession>A0A0S2I4N7</accession>
<dbReference type="SUPFAM" id="SSF49464">
    <property type="entry name" value="Carboxypeptidase regulatory domain-like"/>
    <property type="match status" value="1"/>
</dbReference>
<dbReference type="Proteomes" id="UP000064893">
    <property type="component" value="Chromosome"/>
</dbReference>
<dbReference type="OrthoDB" id="1467230at2"/>
<evidence type="ECO:0000313" key="4">
    <source>
        <dbReference type="Proteomes" id="UP000064893"/>
    </source>
</evidence>
<keyword evidence="2" id="KW-0732">Signal</keyword>
<dbReference type="InterPro" id="IPR008969">
    <property type="entry name" value="CarboxyPept-like_regulatory"/>
</dbReference>
<dbReference type="KEGG" id="blq:L21SP5_03343"/>
<feature type="chain" id="PRO_5006599578" evidence="2">
    <location>
        <begin position="21"/>
        <end position="484"/>
    </location>
</feature>
<dbReference type="EMBL" id="CP013118">
    <property type="protein sequence ID" value="ALO16956.1"/>
    <property type="molecule type" value="Genomic_DNA"/>
</dbReference>
<dbReference type="SUPFAM" id="SSF48452">
    <property type="entry name" value="TPR-like"/>
    <property type="match status" value="1"/>
</dbReference>
<protein>
    <submittedName>
        <fullName evidence="3">Tetratricopeptide repeat</fullName>
    </submittedName>
</protein>
<reference evidence="3 4" key="1">
    <citation type="submission" date="2015-11" db="EMBL/GenBank/DDBJ databases">
        <title>Description and complete genome sequence of a novel strain predominating in hypersaline microbial mats and representing a new family of the Bacteriodetes phylum.</title>
        <authorList>
            <person name="Spring S."/>
            <person name="Bunk B."/>
            <person name="Sproer C."/>
            <person name="Klenk H.-P."/>
        </authorList>
    </citation>
    <scope>NUCLEOTIDE SEQUENCE [LARGE SCALE GENOMIC DNA]</scope>
    <source>
        <strain evidence="3 4">L21-Spi-D4</strain>
    </source>
</reference>
<evidence type="ECO:0000256" key="2">
    <source>
        <dbReference type="SAM" id="SignalP"/>
    </source>
</evidence>
<dbReference type="PROSITE" id="PS50005">
    <property type="entry name" value="TPR"/>
    <property type="match status" value="1"/>
</dbReference>
<dbReference type="Gene3D" id="1.25.40.10">
    <property type="entry name" value="Tetratricopeptide repeat domain"/>
    <property type="match status" value="1"/>
</dbReference>
<gene>
    <name evidence="3" type="ORF">L21SP5_03343</name>
</gene>
<evidence type="ECO:0000313" key="3">
    <source>
        <dbReference type="EMBL" id="ALO16956.1"/>
    </source>
</evidence>
<evidence type="ECO:0000256" key="1">
    <source>
        <dbReference type="PROSITE-ProRule" id="PRU00339"/>
    </source>
</evidence>
<organism evidence="3 4">
    <name type="scientific">Salinivirga cyanobacteriivorans</name>
    <dbReference type="NCBI Taxonomy" id="1307839"/>
    <lineage>
        <taxon>Bacteria</taxon>
        <taxon>Pseudomonadati</taxon>
        <taxon>Bacteroidota</taxon>
        <taxon>Bacteroidia</taxon>
        <taxon>Bacteroidales</taxon>
        <taxon>Salinivirgaceae</taxon>
        <taxon>Salinivirga</taxon>
    </lineage>
</organism>
<feature type="repeat" description="TPR" evidence="1">
    <location>
        <begin position="346"/>
        <end position="379"/>
    </location>
</feature>
<dbReference type="RefSeq" id="WP_157754688.1">
    <property type="nucleotide sequence ID" value="NZ_CP013118.1"/>
</dbReference>
<keyword evidence="4" id="KW-1185">Reference proteome</keyword>
<sequence precursor="true">MNRLLLIIFLLCMTLKPAFTQDMLGYVEVKGSVKDGLRPLPNANVEIYANNTLLKLETTDITGNFAFILELNRDYEIKFTREFYVTKIIEFNTDVRQNELGIWLFQFTVELFPDIEGIDFSFLEKEPVGKISYEFNYGEFEHDHQYTRKVHERIKDLLENYNSARGDAYEKVVKRADSLLKNGEQINALNAYRRASILDRSNDYPAEQMLKIDKDLKKSLKGYDRYISLLQNADSLFKHHRFRQARFHYNLALDIVKGSSYARYKVKHINQLLPVFDPSYIRLQQYRRFLAKADQLVSEVKYREAIDYYNNALSIQKGDTYALKQISFLRSQLARKQNQSDKHRKYQEYVDLADRYFEGQAFSAARVAYLKALEINPDQRYPQIQVEKIDRILYPEKIKENEKEFPSFTKVERNDIFLNKLARKYPNGKTVEYYDLPGKKITRVIIVENKLASEYLEVRYDYGTFFFRNGQNISRAIFISETNR</sequence>
<proteinExistence type="predicted"/>
<dbReference type="InterPro" id="IPR011990">
    <property type="entry name" value="TPR-like_helical_dom_sf"/>
</dbReference>
<dbReference type="AlphaFoldDB" id="A0A0S2I4N7"/>
<dbReference type="STRING" id="1307839.L21SP5_03343"/>
<name>A0A0S2I4N7_9BACT</name>